<comment type="caution">
    <text evidence="1">The sequence shown here is derived from an EMBL/GenBank/DDBJ whole genome shotgun (WGS) entry which is preliminary data.</text>
</comment>
<dbReference type="EMBL" id="CM045766">
    <property type="protein sequence ID" value="KAI8003030.1"/>
    <property type="molecule type" value="Genomic_DNA"/>
</dbReference>
<reference evidence="1 2" key="1">
    <citation type="journal article" date="2022" name="Plant J.">
        <title>Chromosome-level genome of Camellia lanceoleosa provides a valuable resource for understanding genome evolution and self-incompatibility.</title>
        <authorList>
            <person name="Gong W."/>
            <person name="Xiao S."/>
            <person name="Wang L."/>
            <person name="Liao Z."/>
            <person name="Chang Y."/>
            <person name="Mo W."/>
            <person name="Hu G."/>
            <person name="Li W."/>
            <person name="Zhao G."/>
            <person name="Zhu H."/>
            <person name="Hu X."/>
            <person name="Ji K."/>
            <person name="Xiang X."/>
            <person name="Song Q."/>
            <person name="Yuan D."/>
            <person name="Jin S."/>
            <person name="Zhang L."/>
        </authorList>
    </citation>
    <scope>NUCLEOTIDE SEQUENCE [LARGE SCALE GENOMIC DNA]</scope>
    <source>
        <strain evidence="1">SQ_2022a</strain>
    </source>
</reference>
<sequence>MMVQNGVEPDDHTSSFVLKVCVDYSEIRKGKKAHGLLFKLDFDLDLFVGNTLLLFYSGCGYLSDAEKGTNGWERRARHRRGQWLVELQRYGEEREFRA</sequence>
<accession>A0ACC0GRY2</accession>
<evidence type="ECO:0000313" key="1">
    <source>
        <dbReference type="EMBL" id="KAI8003030.1"/>
    </source>
</evidence>
<dbReference type="Proteomes" id="UP001060215">
    <property type="component" value="Chromosome 9"/>
</dbReference>
<keyword evidence="2" id="KW-1185">Reference proteome</keyword>
<gene>
    <name evidence="1" type="ORF">LOK49_LG08G00382</name>
</gene>
<organism evidence="1 2">
    <name type="scientific">Camellia lanceoleosa</name>
    <dbReference type="NCBI Taxonomy" id="1840588"/>
    <lineage>
        <taxon>Eukaryota</taxon>
        <taxon>Viridiplantae</taxon>
        <taxon>Streptophyta</taxon>
        <taxon>Embryophyta</taxon>
        <taxon>Tracheophyta</taxon>
        <taxon>Spermatophyta</taxon>
        <taxon>Magnoliopsida</taxon>
        <taxon>eudicotyledons</taxon>
        <taxon>Gunneridae</taxon>
        <taxon>Pentapetalae</taxon>
        <taxon>asterids</taxon>
        <taxon>Ericales</taxon>
        <taxon>Theaceae</taxon>
        <taxon>Camellia</taxon>
    </lineage>
</organism>
<proteinExistence type="predicted"/>
<evidence type="ECO:0000313" key="2">
    <source>
        <dbReference type="Proteomes" id="UP001060215"/>
    </source>
</evidence>
<protein>
    <submittedName>
        <fullName evidence="1">Pentatricopeptide repeat-containing protein</fullName>
    </submittedName>
</protein>
<name>A0ACC0GRY2_9ERIC</name>